<feature type="domain" description="HTH lysR-type" evidence="6">
    <location>
        <begin position="73"/>
        <end position="130"/>
    </location>
</feature>
<dbReference type="AlphaFoldDB" id="B0TZV3"/>
<comment type="similarity">
    <text evidence="1">Belongs to the LysR transcriptional regulatory family.</text>
</comment>
<organism evidence="7">
    <name type="scientific">Francisella philomiragia subsp. philomiragia (strain ATCC 25017 / CCUG 19701 / FSC 153 / O#319-036)</name>
    <dbReference type="NCBI Taxonomy" id="484022"/>
    <lineage>
        <taxon>Bacteria</taxon>
        <taxon>Pseudomonadati</taxon>
        <taxon>Pseudomonadota</taxon>
        <taxon>Gammaproteobacteria</taxon>
        <taxon>Thiotrichales</taxon>
        <taxon>Francisellaceae</taxon>
        <taxon>Francisella</taxon>
    </lineage>
</organism>
<dbReference type="Gene3D" id="1.10.10.10">
    <property type="entry name" value="Winged helix-like DNA-binding domain superfamily/Winged helix DNA-binding domain"/>
    <property type="match status" value="1"/>
</dbReference>
<keyword evidence="5" id="KW-1133">Transmembrane helix</keyword>
<dbReference type="SUPFAM" id="SSF46785">
    <property type="entry name" value="Winged helix' DNA-binding domain"/>
    <property type="match status" value="1"/>
</dbReference>
<keyword evidence="3" id="KW-0238">DNA-binding</keyword>
<feature type="transmembrane region" description="Helical" evidence="5">
    <location>
        <begin position="20"/>
        <end position="39"/>
    </location>
</feature>
<dbReference type="Gene3D" id="3.40.190.10">
    <property type="entry name" value="Periplasmic binding protein-like II"/>
    <property type="match status" value="2"/>
</dbReference>
<dbReference type="InterPro" id="IPR000847">
    <property type="entry name" value="LysR_HTH_N"/>
</dbReference>
<evidence type="ECO:0000256" key="4">
    <source>
        <dbReference type="ARBA" id="ARBA00023163"/>
    </source>
</evidence>
<dbReference type="PROSITE" id="PS50931">
    <property type="entry name" value="HTH_LYSR"/>
    <property type="match status" value="1"/>
</dbReference>
<keyword evidence="2" id="KW-0805">Transcription regulation</keyword>
<dbReference type="GO" id="GO:0005829">
    <property type="term" value="C:cytosol"/>
    <property type="evidence" value="ECO:0007669"/>
    <property type="project" value="TreeGrafter"/>
</dbReference>
<dbReference type="PANTHER" id="PTHR30419:SF29">
    <property type="entry name" value="LYSR-FAMILY TRANSCRIPTIONAL REGULATOR"/>
    <property type="match status" value="1"/>
</dbReference>
<evidence type="ECO:0000259" key="6">
    <source>
        <dbReference type="PROSITE" id="PS50931"/>
    </source>
</evidence>
<evidence type="ECO:0000256" key="5">
    <source>
        <dbReference type="SAM" id="Phobius"/>
    </source>
</evidence>
<protein>
    <submittedName>
        <fullName evidence="7">Transcriptional regulator-like protein</fullName>
    </submittedName>
</protein>
<evidence type="ECO:0000313" key="7">
    <source>
        <dbReference type="EMBL" id="ABZ87865.1"/>
    </source>
</evidence>
<proteinExistence type="inferred from homology"/>
<dbReference type="InterPro" id="IPR036390">
    <property type="entry name" value="WH_DNA-bd_sf"/>
</dbReference>
<dbReference type="SUPFAM" id="SSF53850">
    <property type="entry name" value="Periplasmic binding protein-like II"/>
    <property type="match status" value="1"/>
</dbReference>
<evidence type="ECO:0000256" key="3">
    <source>
        <dbReference type="ARBA" id="ARBA00023125"/>
    </source>
</evidence>
<dbReference type="CDD" id="cd08411">
    <property type="entry name" value="PBP2_OxyR"/>
    <property type="match status" value="1"/>
</dbReference>
<reference evidence="7" key="1">
    <citation type="submission" date="2009-01" db="EMBL/GenBank/DDBJ databases">
        <title>Complete sequence of chromosome of Francisella philomiragia subsp. philomiragia ATCC 25017.</title>
        <authorList>
            <consortium name="US DOE Joint Genome Institute"/>
            <person name="Copeland A."/>
            <person name="Lucas S."/>
            <person name="Lapidus A."/>
            <person name="Barry K."/>
            <person name="Detter J.C."/>
            <person name="Glavina del Rio T."/>
            <person name="Hammon N."/>
            <person name="Israni S."/>
            <person name="Dalin E."/>
            <person name="Tice H."/>
            <person name="Pitluck S."/>
            <person name="Chain P."/>
            <person name="Malfatti S."/>
            <person name="Shin M."/>
            <person name="Vergez L."/>
            <person name="Schmutz J."/>
            <person name="Larimer F."/>
            <person name="Land M."/>
            <person name="Hauser L."/>
            <person name="Richardson P."/>
        </authorList>
    </citation>
    <scope>NUCLEOTIDE SEQUENCE</scope>
    <source>
        <strain evidence="7">ATCC 25017</strain>
    </source>
</reference>
<gene>
    <name evidence="7" type="ordered locus">Fphi_1640</name>
</gene>
<dbReference type="GO" id="GO:0003677">
    <property type="term" value="F:DNA binding"/>
    <property type="evidence" value="ECO:0007669"/>
    <property type="project" value="UniProtKB-KW"/>
</dbReference>
<dbReference type="PANTHER" id="PTHR30419">
    <property type="entry name" value="HTH-TYPE TRANSCRIPTIONAL REGULATOR YBHD"/>
    <property type="match status" value="1"/>
</dbReference>
<name>B0TZV3_FRAP2</name>
<dbReference type="Pfam" id="PF03466">
    <property type="entry name" value="LysR_substrate"/>
    <property type="match status" value="1"/>
</dbReference>
<dbReference type="eggNOG" id="COG0583">
    <property type="taxonomic scope" value="Bacteria"/>
</dbReference>
<dbReference type="FunFam" id="1.10.10.10:FF:000001">
    <property type="entry name" value="LysR family transcriptional regulator"/>
    <property type="match status" value="1"/>
</dbReference>
<keyword evidence="4" id="KW-0804">Transcription</keyword>
<dbReference type="KEGG" id="fph:Fphi_1640"/>
<dbReference type="HOGENOM" id="CLU_039613_6_4_6"/>
<evidence type="ECO:0000256" key="1">
    <source>
        <dbReference type="ARBA" id="ARBA00009437"/>
    </source>
</evidence>
<feature type="transmembrane region" description="Helical" evidence="5">
    <location>
        <begin position="51"/>
        <end position="72"/>
    </location>
</feature>
<dbReference type="EMBL" id="CP000937">
    <property type="protein sequence ID" value="ABZ87865.1"/>
    <property type="molecule type" value="Genomic_DNA"/>
</dbReference>
<dbReference type="InterPro" id="IPR050950">
    <property type="entry name" value="HTH-type_LysR_regulators"/>
</dbReference>
<dbReference type="InterPro" id="IPR036388">
    <property type="entry name" value="WH-like_DNA-bd_sf"/>
</dbReference>
<dbReference type="GO" id="GO:0003700">
    <property type="term" value="F:DNA-binding transcription factor activity"/>
    <property type="evidence" value="ECO:0007669"/>
    <property type="project" value="InterPro"/>
</dbReference>
<keyword evidence="5" id="KW-0812">Transmembrane</keyword>
<dbReference type="PRINTS" id="PR00039">
    <property type="entry name" value="HTHLYSR"/>
</dbReference>
<sequence>MLSKISADVTSCHLNGFDPPILSSLTLVLKVTLGTLLVMSNSLCFVKLHCYCIALINNLKYIIFILAIRFTYMNTRTLEYIISVYETKSFITASEKCYVSQPALSMQIKKFEELIGIQIFERGTKQVLITKAGMKIVNQAYKILDEVKNLKKISELHLNNGKISISIGAFPTLCPYLMPKVLPEIKKEFPKLSISIIEEKTDTLVNMLDQGKIDFALLATPTDNYQFKRKKVFDDKFYVAVAKTNPLAKNKKICITEIVKQNLMLLDEGHCLRDQTLKLCSLKDFNNNDFKGSSLETLRQMVSIDEGVTLIPKTACTKAENVKYIDIDNGDFFREIDLVMRKSSIYEDLFIKISEIISNTVKH</sequence>
<dbReference type="InterPro" id="IPR005119">
    <property type="entry name" value="LysR_subst-bd"/>
</dbReference>
<keyword evidence="5" id="KW-0472">Membrane</keyword>
<evidence type="ECO:0000256" key="2">
    <source>
        <dbReference type="ARBA" id="ARBA00023015"/>
    </source>
</evidence>
<dbReference type="Pfam" id="PF00126">
    <property type="entry name" value="HTH_1"/>
    <property type="match status" value="1"/>
</dbReference>
<accession>B0TZV3</accession>